<dbReference type="Proteomes" id="UP000444721">
    <property type="component" value="Unassembled WGS sequence"/>
</dbReference>
<evidence type="ECO:0000256" key="2">
    <source>
        <dbReference type="ARBA" id="ARBA00022737"/>
    </source>
</evidence>
<comment type="caution">
    <text evidence="8">The sequence shown here is derived from an EMBL/GenBank/DDBJ whole genome shotgun (WGS) entry which is preliminary data.</text>
</comment>
<dbReference type="VEuPathDB" id="AmoebaDB:NF0063390"/>
<evidence type="ECO:0000256" key="4">
    <source>
        <dbReference type="ARBA" id="ARBA00022833"/>
    </source>
</evidence>
<dbReference type="GO" id="GO:0003723">
    <property type="term" value="F:RNA binding"/>
    <property type="evidence" value="ECO:0007669"/>
    <property type="project" value="InterPro"/>
</dbReference>
<dbReference type="SUPFAM" id="SSF90229">
    <property type="entry name" value="CCCH zinc finger"/>
    <property type="match status" value="2"/>
</dbReference>
<evidence type="ECO:0000313" key="8">
    <source>
        <dbReference type="EMBL" id="KAF0977484.1"/>
    </source>
</evidence>
<name>A0A6A5BTC8_NAEFO</name>
<proteinExistence type="predicted"/>
<protein>
    <recommendedName>
        <fullName evidence="7">C3H1-type domain-containing protein</fullName>
    </recommendedName>
</protein>
<dbReference type="GO" id="GO:0008270">
    <property type="term" value="F:zinc ion binding"/>
    <property type="evidence" value="ECO:0007669"/>
    <property type="project" value="UniProtKB-KW"/>
</dbReference>
<dbReference type="GO" id="GO:0045892">
    <property type="term" value="P:negative regulation of DNA-templated transcription"/>
    <property type="evidence" value="ECO:0007669"/>
    <property type="project" value="InterPro"/>
</dbReference>
<dbReference type="EMBL" id="VFQX01000034">
    <property type="protein sequence ID" value="KAF0977484.1"/>
    <property type="molecule type" value="Genomic_DNA"/>
</dbReference>
<feature type="zinc finger region" description="C3H1-type" evidence="5">
    <location>
        <begin position="180"/>
        <end position="207"/>
    </location>
</feature>
<dbReference type="Pfam" id="PF14608">
    <property type="entry name" value="zf-CCCH_2"/>
    <property type="match status" value="2"/>
</dbReference>
<dbReference type="InterPro" id="IPR000571">
    <property type="entry name" value="Znf_CCCH"/>
</dbReference>
<dbReference type="InterPro" id="IPR036855">
    <property type="entry name" value="Znf_CCCH_sf"/>
</dbReference>
<evidence type="ECO:0000256" key="6">
    <source>
        <dbReference type="SAM" id="MobiDB-lite"/>
    </source>
</evidence>
<accession>A0A6A5BTC8</accession>
<dbReference type="SMART" id="SM00356">
    <property type="entry name" value="ZnF_C3H1"/>
    <property type="match status" value="2"/>
</dbReference>
<dbReference type="PANTHER" id="PTHR13119">
    <property type="entry name" value="ZINC FINGER CCCH DOMAIN-CONTAINING PROTEI"/>
    <property type="match status" value="1"/>
</dbReference>
<feature type="domain" description="C3H1-type" evidence="7">
    <location>
        <begin position="210"/>
        <end position="233"/>
    </location>
</feature>
<keyword evidence="4 5" id="KW-0862">Zinc</keyword>
<feature type="domain" description="C3H1-type" evidence="7">
    <location>
        <begin position="180"/>
        <end position="207"/>
    </location>
</feature>
<keyword evidence="3 5" id="KW-0863">Zinc-finger</keyword>
<sequence>MQTQQDVMNQALEQDWFRDRPELKAIFEEFIKIPPKIDLNKPSKILNDELKIQPNAENQTGEQLERNIPEISQTAIQNEDHSLIISNQRQHEISHNKKQNKPKIRNKKKVKKLQKQSISSDGMDNITNQSISVSDNTAKVDTLQPRSKKKDIQKRKKQSSKSNEEQKTKKKKIEKEPEKPVVRDLCKFFLSGHCYKGDLCPFLHDKKLFPCKFYHLYNSCKKGELCEYSHQTPLSEEYRQLLINTEKKKEIPQDQKPTNILQQPVLPFIETNPSDDHSINTGYDPFVGGTFQNHVQPLAASSDAPILPFNLPNQ</sequence>
<evidence type="ECO:0000313" key="9">
    <source>
        <dbReference type="Proteomes" id="UP000444721"/>
    </source>
</evidence>
<feature type="compositionally biased region" description="Polar residues" evidence="6">
    <location>
        <begin position="117"/>
        <end position="139"/>
    </location>
</feature>
<feature type="compositionally biased region" description="Basic residues" evidence="6">
    <location>
        <begin position="96"/>
        <end position="114"/>
    </location>
</feature>
<evidence type="ECO:0000256" key="5">
    <source>
        <dbReference type="PROSITE-ProRule" id="PRU00723"/>
    </source>
</evidence>
<dbReference type="AlphaFoldDB" id="A0A6A5BTC8"/>
<gene>
    <name evidence="8" type="ORF">FDP41_003476</name>
</gene>
<evidence type="ECO:0000256" key="1">
    <source>
        <dbReference type="ARBA" id="ARBA00022723"/>
    </source>
</evidence>
<keyword evidence="9" id="KW-1185">Reference proteome</keyword>
<feature type="zinc finger region" description="C3H1-type" evidence="5">
    <location>
        <begin position="210"/>
        <end position="233"/>
    </location>
</feature>
<dbReference type="InterPro" id="IPR045124">
    <property type="entry name" value="Su(sable)-like"/>
</dbReference>
<dbReference type="Gene3D" id="4.10.1000.10">
    <property type="entry name" value="Zinc finger, CCCH-type"/>
    <property type="match status" value="1"/>
</dbReference>
<evidence type="ECO:0000259" key="7">
    <source>
        <dbReference type="PROSITE" id="PS50103"/>
    </source>
</evidence>
<dbReference type="PROSITE" id="PS50103">
    <property type="entry name" value="ZF_C3H1"/>
    <property type="match status" value="2"/>
</dbReference>
<dbReference type="GeneID" id="68110694"/>
<reference evidence="8 9" key="1">
    <citation type="journal article" date="2019" name="Sci. Rep.">
        <title>Nanopore sequencing improves the draft genome of the human pathogenic amoeba Naegleria fowleri.</title>
        <authorList>
            <person name="Liechti N."/>
            <person name="Schurch N."/>
            <person name="Bruggmann R."/>
            <person name="Wittwer M."/>
        </authorList>
    </citation>
    <scope>NUCLEOTIDE SEQUENCE [LARGE SCALE GENOMIC DNA]</scope>
    <source>
        <strain evidence="8 9">ATCC 30894</strain>
    </source>
</reference>
<dbReference type="VEuPathDB" id="AmoebaDB:FDP41_003476"/>
<dbReference type="PANTHER" id="PTHR13119:SF12">
    <property type="entry name" value="PROTEIN SUPPRESSOR OF SABLE"/>
    <property type="match status" value="1"/>
</dbReference>
<dbReference type="OrthoDB" id="411372at2759"/>
<dbReference type="VEuPathDB" id="AmoebaDB:NfTy_071050"/>
<keyword evidence="2" id="KW-0677">Repeat</keyword>
<feature type="region of interest" description="Disordered" evidence="6">
    <location>
        <begin position="88"/>
        <end position="176"/>
    </location>
</feature>
<evidence type="ECO:0000256" key="3">
    <source>
        <dbReference type="ARBA" id="ARBA00022771"/>
    </source>
</evidence>
<keyword evidence="1 5" id="KW-0479">Metal-binding</keyword>
<dbReference type="RefSeq" id="XP_044562197.1">
    <property type="nucleotide sequence ID" value="XM_044706784.1"/>
</dbReference>
<dbReference type="GO" id="GO:0005634">
    <property type="term" value="C:nucleus"/>
    <property type="evidence" value="ECO:0007669"/>
    <property type="project" value="TreeGrafter"/>
</dbReference>
<organism evidence="8 9">
    <name type="scientific">Naegleria fowleri</name>
    <name type="common">Brain eating amoeba</name>
    <dbReference type="NCBI Taxonomy" id="5763"/>
    <lineage>
        <taxon>Eukaryota</taxon>
        <taxon>Discoba</taxon>
        <taxon>Heterolobosea</taxon>
        <taxon>Tetramitia</taxon>
        <taxon>Eutetramitia</taxon>
        <taxon>Vahlkampfiidae</taxon>
        <taxon>Naegleria</taxon>
    </lineage>
</organism>
<feature type="compositionally biased region" description="Basic residues" evidence="6">
    <location>
        <begin position="146"/>
        <end position="159"/>
    </location>
</feature>
<feature type="compositionally biased region" description="Basic and acidic residues" evidence="6">
    <location>
        <begin position="162"/>
        <end position="176"/>
    </location>
</feature>